<dbReference type="InterPro" id="IPR002068">
    <property type="entry name" value="A-crystallin/Hsp20_dom"/>
</dbReference>
<feature type="domain" description="SHSP" evidence="2">
    <location>
        <begin position="28"/>
        <end position="128"/>
    </location>
</feature>
<name>A0A4Q0VX54_9BACI</name>
<dbReference type="SUPFAM" id="SSF49764">
    <property type="entry name" value="HSP20-like chaperones"/>
    <property type="match status" value="1"/>
</dbReference>
<dbReference type="PROSITE" id="PS01031">
    <property type="entry name" value="SHSP"/>
    <property type="match status" value="1"/>
</dbReference>
<comment type="caution">
    <text evidence="3">The sequence shown here is derived from an EMBL/GenBank/DDBJ whole genome shotgun (WGS) entry which is preliminary data.</text>
</comment>
<dbReference type="EMBL" id="QOUX01000001">
    <property type="protein sequence ID" value="RXJ04327.1"/>
    <property type="molecule type" value="Genomic_DNA"/>
</dbReference>
<keyword evidence="4" id="KW-1185">Reference proteome</keyword>
<dbReference type="RefSeq" id="WP_129076674.1">
    <property type="nucleotide sequence ID" value="NZ_QOUX01000001.1"/>
</dbReference>
<evidence type="ECO:0000259" key="2">
    <source>
        <dbReference type="PROSITE" id="PS01031"/>
    </source>
</evidence>
<dbReference type="CDD" id="cd06464">
    <property type="entry name" value="ACD_sHsps-like"/>
    <property type="match status" value="1"/>
</dbReference>
<sequence length="128" mass="14904">MKEPINWKKVHDDIEEVLGDDFWDEMKDVIPKRGPTIDVYCNGERVVIFAEFPGIEVENHVKLKKEGQSIILHGEIPYRYPFPKAELELSERFTGTFQRKVLIPFPFSLQKIATFQNHGLVEIHILKG</sequence>
<protein>
    <submittedName>
        <fullName evidence="3">Hsp20/alpha crystallin family protein</fullName>
    </submittedName>
</protein>
<proteinExistence type="inferred from homology"/>
<organism evidence="3 4">
    <name type="scientific">Anaerobacillus alkaliphilus</name>
    <dbReference type="NCBI Taxonomy" id="1548597"/>
    <lineage>
        <taxon>Bacteria</taxon>
        <taxon>Bacillati</taxon>
        <taxon>Bacillota</taxon>
        <taxon>Bacilli</taxon>
        <taxon>Bacillales</taxon>
        <taxon>Bacillaceae</taxon>
        <taxon>Anaerobacillus</taxon>
    </lineage>
</organism>
<reference evidence="3 4" key="1">
    <citation type="journal article" date="2019" name="Int. J. Syst. Evol. Microbiol.">
        <title>Anaerobacillus alkaliphilus sp. nov., a novel alkaliphilic and moderately halophilic bacterium.</title>
        <authorList>
            <person name="Borsodi A.K."/>
            <person name="Aszalos J.M."/>
            <person name="Bihari P."/>
            <person name="Nagy I."/>
            <person name="Schumann P."/>
            <person name="Sproer C."/>
            <person name="Kovacs A.L."/>
            <person name="Boka K."/>
            <person name="Dobosy P."/>
            <person name="Ovari M."/>
            <person name="Szili-Kovacs T."/>
            <person name="Toth E."/>
        </authorList>
    </citation>
    <scope>NUCLEOTIDE SEQUENCE [LARGE SCALE GENOMIC DNA]</scope>
    <source>
        <strain evidence="3 4">B16-10</strain>
    </source>
</reference>
<dbReference type="Gene3D" id="2.60.40.790">
    <property type="match status" value="1"/>
</dbReference>
<dbReference type="OrthoDB" id="1806521at2"/>
<accession>A0A4Q0VX54</accession>
<evidence type="ECO:0000313" key="4">
    <source>
        <dbReference type="Proteomes" id="UP000290649"/>
    </source>
</evidence>
<comment type="similarity">
    <text evidence="1">Belongs to the small heat shock protein (HSP20) family.</text>
</comment>
<dbReference type="AlphaFoldDB" id="A0A4Q0VX54"/>
<evidence type="ECO:0000256" key="1">
    <source>
        <dbReference type="PROSITE-ProRule" id="PRU00285"/>
    </source>
</evidence>
<evidence type="ECO:0000313" key="3">
    <source>
        <dbReference type="EMBL" id="RXJ04327.1"/>
    </source>
</evidence>
<dbReference type="InterPro" id="IPR008978">
    <property type="entry name" value="HSP20-like_chaperone"/>
</dbReference>
<dbReference type="Proteomes" id="UP000290649">
    <property type="component" value="Unassembled WGS sequence"/>
</dbReference>
<gene>
    <name evidence="3" type="ORF">DS745_02785</name>
</gene>